<dbReference type="EMBL" id="CP042433">
    <property type="protein sequence ID" value="QEC55101.1"/>
    <property type="molecule type" value="Genomic_DNA"/>
</dbReference>
<keyword evidence="1" id="KW-0812">Transmembrane</keyword>
<keyword evidence="3" id="KW-1185">Reference proteome</keyword>
<dbReference type="RefSeq" id="WP_146783126.1">
    <property type="nucleotide sequence ID" value="NZ_BAABIO010000006.1"/>
</dbReference>
<evidence type="ECO:0000256" key="1">
    <source>
        <dbReference type="SAM" id="Phobius"/>
    </source>
</evidence>
<keyword evidence="1" id="KW-0472">Membrane</keyword>
<accession>A0A5B8UEJ4</accession>
<organism evidence="2 3">
    <name type="scientific">Flavisolibacter ginsenosidimutans</name>
    <dbReference type="NCBI Taxonomy" id="661481"/>
    <lineage>
        <taxon>Bacteria</taxon>
        <taxon>Pseudomonadati</taxon>
        <taxon>Bacteroidota</taxon>
        <taxon>Chitinophagia</taxon>
        <taxon>Chitinophagales</taxon>
        <taxon>Chitinophagaceae</taxon>
        <taxon>Flavisolibacter</taxon>
    </lineage>
</organism>
<proteinExistence type="predicted"/>
<dbReference type="OrthoDB" id="679074at2"/>
<reference evidence="2 3" key="1">
    <citation type="journal article" date="2015" name="Int. J. Syst. Evol. Microbiol.">
        <title>Flavisolibacter ginsenosidimutans sp. nov., with ginsenoside-converting activity isolated from soil used for cultivating ginseng.</title>
        <authorList>
            <person name="Zhao Y."/>
            <person name="Liu Q."/>
            <person name="Kang M.S."/>
            <person name="Jin F."/>
            <person name="Yu H."/>
            <person name="Im W.T."/>
        </authorList>
    </citation>
    <scope>NUCLEOTIDE SEQUENCE [LARGE SCALE GENOMIC DNA]</scope>
    <source>
        <strain evidence="2 3">Gsoil 636</strain>
    </source>
</reference>
<evidence type="ECO:0000313" key="3">
    <source>
        <dbReference type="Proteomes" id="UP000321204"/>
    </source>
</evidence>
<name>A0A5B8UEJ4_9BACT</name>
<dbReference type="KEGG" id="fgg:FSB75_04000"/>
<evidence type="ECO:0008006" key="4">
    <source>
        <dbReference type="Google" id="ProtNLM"/>
    </source>
</evidence>
<keyword evidence="1" id="KW-1133">Transmembrane helix</keyword>
<protein>
    <recommendedName>
        <fullName evidence="4">DUF4339 domain-containing protein</fullName>
    </recommendedName>
</protein>
<sequence length="349" mass="37956">MKRYFLLRSNREAGPFTSAELKTCGLLPTDLIWIENESTSWQHPTEIEELKTIAANGFKKEAPSVFSAPVKPPVPSLQEYKRAIGESDLPEDNEAELTTYHYHSKQSLRRKQKPAANSYTVGSRFFGAVVLLIGLVLCGFVVVNMLNQFGLRRAADSEAVEIKSEILPASNTAHMAQALPHVSLSQPAPSEVKAIDSVHAKLALAKKTVKHTETNKKMFVAKPDTSFGNSNVAKAEDAPLVNEAVQKPAEEKPEATAVVSRTPSLQLSANDYKVGLFGGISDLEISVTNPSTQKINRAVIEVEYLKPNGSAVKSQTVTAENISPNGSRIVVVPPSSRGVKVRYHVTSVE</sequence>
<feature type="transmembrane region" description="Helical" evidence="1">
    <location>
        <begin position="125"/>
        <end position="146"/>
    </location>
</feature>
<dbReference type="AlphaFoldDB" id="A0A5B8UEJ4"/>
<gene>
    <name evidence="2" type="ORF">FSB75_04000</name>
</gene>
<dbReference type="Proteomes" id="UP000321204">
    <property type="component" value="Chromosome"/>
</dbReference>
<evidence type="ECO:0000313" key="2">
    <source>
        <dbReference type="EMBL" id="QEC55101.1"/>
    </source>
</evidence>